<evidence type="ECO:0000256" key="1">
    <source>
        <dbReference type="SAM" id="MobiDB-lite"/>
    </source>
</evidence>
<dbReference type="AlphaFoldDB" id="A0A838Y9S5"/>
<keyword evidence="3" id="KW-1185">Reference proteome</keyword>
<evidence type="ECO:0000313" key="3">
    <source>
        <dbReference type="Proteomes" id="UP000545606"/>
    </source>
</evidence>
<evidence type="ECO:0008006" key="4">
    <source>
        <dbReference type="Google" id="ProtNLM"/>
    </source>
</evidence>
<evidence type="ECO:0000313" key="2">
    <source>
        <dbReference type="EMBL" id="MBA4709289.1"/>
    </source>
</evidence>
<protein>
    <recommendedName>
        <fullName evidence="4">TnsE C-terminal domain-containing protein</fullName>
    </recommendedName>
</protein>
<reference evidence="2 3" key="1">
    <citation type="submission" date="2020-07" db="EMBL/GenBank/DDBJ databases">
        <title>Draft genome sequence of violacein-producing bacteria and related species.</title>
        <authorList>
            <person name="Wilson H.S."/>
            <person name="De Leon M.E."/>
        </authorList>
    </citation>
    <scope>NUCLEOTIDE SEQUENCE [LARGE SCALE GENOMIC DNA]</scope>
    <source>
        <strain evidence="2 3">HSC-21Su07</strain>
    </source>
</reference>
<dbReference type="EMBL" id="JACERN010000033">
    <property type="protein sequence ID" value="MBA4709289.1"/>
    <property type="molecule type" value="Genomic_DNA"/>
</dbReference>
<sequence length="573" mass="63790">MRKAIPRIKEFPDDGRIWRVDWFGGVERNPQVPSEPKIQLIISPVVDGATDYAASNAVNHEERRSISIGVGQLPLVSIGSLWQNRHCLIESAGKTKVFENLIISPETVRLVKSDVLVDGQQLIRKKYHQIGAGLAAQCLAIEWQDDPYGIIIPTAEIIRFYYATSSDLAKAIFAGDFRHDLGAIVNPDECQYVAPERRCILKLRKEFADVDAYIIGRILNCHEALEGAVLVHDSMIKQAVLGKPRLYPDAAFPFVGSTNLRVRMKGMKTPDEKSWRFIVFALEHCTAPFPFSAITCDRDNSNLRPEEGKDQPDDLKEPAYPSKQPSGQDVTDGELQSDEDTSKNIQSAVVSMPEERFGALAGMELEKPEKEVCNYFSAGVVRPLALPTEVFGTGDGSYSDTGITPTSAEVKHIRQEAIPASFENFEAMVKHLDGEAGCRARIRARTDAIAYIPLTKPHKAWQWSYLDSEKQQRRAVVVADIVRGASAYSLIEFQWREGESFKLAMVSLPSGARLGDEQLYLLLRVLAKKEGRWENAKPLLGYVELATLKHTWPSVFAYADAVVSKIMVKLSGS</sequence>
<comment type="caution">
    <text evidence="2">The sequence shown here is derived from an EMBL/GenBank/DDBJ whole genome shotgun (WGS) entry which is preliminary data.</text>
</comment>
<organism evidence="2 3">
    <name type="scientific">Aquitalea aquatica</name>
    <dbReference type="NCBI Taxonomy" id="3044273"/>
    <lineage>
        <taxon>Bacteria</taxon>
        <taxon>Pseudomonadati</taxon>
        <taxon>Pseudomonadota</taxon>
        <taxon>Betaproteobacteria</taxon>
        <taxon>Neisseriales</taxon>
        <taxon>Chromobacteriaceae</taxon>
        <taxon>Aquitalea</taxon>
    </lineage>
</organism>
<dbReference type="Proteomes" id="UP000545606">
    <property type="component" value="Unassembled WGS sequence"/>
</dbReference>
<proteinExistence type="predicted"/>
<feature type="region of interest" description="Disordered" evidence="1">
    <location>
        <begin position="298"/>
        <end position="344"/>
    </location>
</feature>
<dbReference type="RefSeq" id="WP_181836351.1">
    <property type="nucleotide sequence ID" value="NZ_JACERN010000033.1"/>
</dbReference>
<gene>
    <name evidence="2" type="ORF">H2Z84_12985</name>
</gene>
<name>A0A838Y9S5_9NEIS</name>
<feature type="compositionally biased region" description="Basic and acidic residues" evidence="1">
    <location>
        <begin position="298"/>
        <end position="317"/>
    </location>
</feature>
<accession>A0A838Y9S5</accession>